<evidence type="ECO:0000313" key="10">
    <source>
        <dbReference type="Proteomes" id="UP000077748"/>
    </source>
</evidence>
<evidence type="ECO:0000256" key="4">
    <source>
        <dbReference type="ARBA" id="ARBA00022729"/>
    </source>
</evidence>
<dbReference type="FunFam" id="3.40.190.10:FF:000050">
    <property type="entry name" value="Sulfonate ABC transporter substrate-binding protein"/>
    <property type="match status" value="1"/>
</dbReference>
<dbReference type="AlphaFoldDB" id="A0A1A9KJB6"/>
<evidence type="ECO:0000259" key="8">
    <source>
        <dbReference type="SMART" id="SM00062"/>
    </source>
</evidence>
<evidence type="ECO:0000256" key="7">
    <source>
        <dbReference type="SAM" id="SignalP"/>
    </source>
</evidence>
<dbReference type="SMART" id="SM00062">
    <property type="entry name" value="PBPb"/>
    <property type="match status" value="1"/>
</dbReference>
<feature type="signal peptide" evidence="7">
    <location>
        <begin position="1"/>
        <end position="28"/>
    </location>
</feature>
<dbReference type="EMBL" id="CP015878">
    <property type="protein sequence ID" value="ANI17604.1"/>
    <property type="molecule type" value="Genomic_DNA"/>
</dbReference>
<feature type="chain" id="PRO_5008391809" description="Putative aliphatic sulfonates-binding protein" evidence="7">
    <location>
        <begin position="29"/>
        <end position="323"/>
    </location>
</feature>
<dbReference type="SUPFAM" id="SSF53850">
    <property type="entry name" value="Periplasmic binding protein-like II"/>
    <property type="match status" value="1"/>
</dbReference>
<dbReference type="InterPro" id="IPR010067">
    <property type="entry name" value="ABC_SsuA_sub-bd"/>
</dbReference>
<evidence type="ECO:0000256" key="1">
    <source>
        <dbReference type="ARBA" id="ARBA00004418"/>
    </source>
</evidence>
<dbReference type="GO" id="GO:0042597">
    <property type="term" value="C:periplasmic space"/>
    <property type="evidence" value="ECO:0007669"/>
    <property type="project" value="UniProtKB-SubCell"/>
</dbReference>
<name>A0A1A9KJB6_9PSED</name>
<organism evidence="9 10">
    <name type="scientific">Pseudomonas citronellolis</name>
    <dbReference type="NCBI Taxonomy" id="53408"/>
    <lineage>
        <taxon>Bacteria</taxon>
        <taxon>Pseudomonadati</taxon>
        <taxon>Pseudomonadota</taxon>
        <taxon>Gammaproteobacteria</taxon>
        <taxon>Pseudomonadales</taxon>
        <taxon>Pseudomonadaceae</taxon>
        <taxon>Pseudomonas</taxon>
    </lineage>
</organism>
<keyword evidence="3" id="KW-0813">Transport</keyword>
<dbReference type="Proteomes" id="UP000077748">
    <property type="component" value="Chromosome"/>
</dbReference>
<dbReference type="GO" id="GO:0016020">
    <property type="term" value="C:membrane"/>
    <property type="evidence" value="ECO:0007669"/>
    <property type="project" value="InterPro"/>
</dbReference>
<accession>A0A1A9KJB6</accession>
<evidence type="ECO:0000256" key="3">
    <source>
        <dbReference type="ARBA" id="ARBA00022448"/>
    </source>
</evidence>
<dbReference type="RefSeq" id="WP_064584513.1">
    <property type="nucleotide sequence ID" value="NZ_CP015878.1"/>
</dbReference>
<dbReference type="PANTHER" id="PTHR30024:SF42">
    <property type="entry name" value="ALIPHATIC SULFONATES-BINDING PROTEIN-RELATED"/>
    <property type="match status" value="1"/>
</dbReference>
<dbReference type="InterPro" id="IPR001638">
    <property type="entry name" value="Solute-binding_3/MltF_N"/>
</dbReference>
<protein>
    <recommendedName>
        <fullName evidence="6">Putative aliphatic sulfonates-binding protein</fullName>
    </recommendedName>
</protein>
<comment type="subcellular location">
    <subcellularLocation>
        <location evidence="1">Periplasm</location>
    </subcellularLocation>
</comment>
<evidence type="ECO:0000256" key="5">
    <source>
        <dbReference type="ARBA" id="ARBA00055538"/>
    </source>
</evidence>
<evidence type="ECO:0000256" key="2">
    <source>
        <dbReference type="ARBA" id="ARBA00010742"/>
    </source>
</evidence>
<proteinExistence type="inferred from homology"/>
<dbReference type="Pfam" id="PF09084">
    <property type="entry name" value="NMT1"/>
    <property type="match status" value="1"/>
</dbReference>
<dbReference type="GO" id="GO:0042626">
    <property type="term" value="F:ATPase-coupled transmembrane transporter activity"/>
    <property type="evidence" value="ECO:0007669"/>
    <property type="project" value="InterPro"/>
</dbReference>
<dbReference type="Gene3D" id="3.40.190.10">
    <property type="entry name" value="Periplasmic binding protein-like II"/>
    <property type="match status" value="2"/>
</dbReference>
<comment type="similarity">
    <text evidence="2">Belongs to the bacterial solute-binding protein SsuA/TauA family.</text>
</comment>
<evidence type="ECO:0000313" key="9">
    <source>
        <dbReference type="EMBL" id="ANI17604.1"/>
    </source>
</evidence>
<comment type="function">
    <text evidence="5">Part of a binding-protein-dependent transport system for aliphatic sulfonates. Putative binding protein.</text>
</comment>
<feature type="domain" description="Solute-binding protein family 3/N-terminal" evidence="8">
    <location>
        <begin position="31"/>
        <end position="249"/>
    </location>
</feature>
<dbReference type="PANTHER" id="PTHR30024">
    <property type="entry name" value="ALIPHATIC SULFONATES-BINDING PROTEIN-RELATED"/>
    <property type="match status" value="1"/>
</dbReference>
<gene>
    <name evidence="9" type="ORF">A9C11_28055</name>
</gene>
<reference evidence="9 10" key="1">
    <citation type="submission" date="2016-05" db="EMBL/GenBank/DDBJ databases">
        <title>Genome Sequence of Pseudomonas citronellolis Strain SJTE-3, an Estrogens and Persistent Organic Pollutants degradation strain.</title>
        <authorList>
            <person name="Liang R."/>
        </authorList>
    </citation>
    <scope>NUCLEOTIDE SEQUENCE [LARGE SCALE GENOMIC DNA]</scope>
    <source>
        <strain evidence="9 10">SJTE-3</strain>
    </source>
</reference>
<sequence>MSRSPFLRRFAVGLAASAALLGALGAHAEGSLRIGFQKSSTLLTIVKAQGTLERELGKQGIKVSWHEFPSGLPLLESLNVGNVDLSADVADTVPVFAQAAGAQLTYFARETPSPTAQSILVPEDSPLKSLADLKGKRVAVTKAAGSHYLLIAALAKAGLKFSDIQPAYLTPADGRAAFENHKVDAWVTWDPYVASAQRQQHARVLADGQGLASYQRYYLASSDYAKAHPQVLGQVFAELQKTGRWVKQHPADAARLLGPLWGNLDAATVEQANARRSYDVQPVRADGLDEQQRIADAFYAEGLLPKPVDARAVQVWQPDLARN</sequence>
<evidence type="ECO:0000256" key="6">
    <source>
        <dbReference type="ARBA" id="ARBA00070228"/>
    </source>
</evidence>
<keyword evidence="4 7" id="KW-0732">Signal</keyword>
<dbReference type="NCBIfam" id="TIGR01728">
    <property type="entry name" value="SsuA_fam"/>
    <property type="match status" value="1"/>
</dbReference>
<dbReference type="InterPro" id="IPR015168">
    <property type="entry name" value="SsuA/THI5"/>
</dbReference>